<evidence type="ECO:0000259" key="1">
    <source>
        <dbReference type="PROSITE" id="PS51464"/>
    </source>
</evidence>
<dbReference type="GO" id="GO:1901135">
    <property type="term" value="P:carbohydrate derivative metabolic process"/>
    <property type="evidence" value="ECO:0007669"/>
    <property type="project" value="InterPro"/>
</dbReference>
<keyword evidence="2" id="KW-0413">Isomerase</keyword>
<dbReference type="InterPro" id="IPR035461">
    <property type="entry name" value="GmhA/DiaA"/>
</dbReference>
<dbReference type="SUPFAM" id="SSF53697">
    <property type="entry name" value="SIS domain"/>
    <property type="match status" value="1"/>
</dbReference>
<name>A0A645FW08_9ZZZZ</name>
<evidence type="ECO:0000313" key="2">
    <source>
        <dbReference type="EMBL" id="MPN18635.1"/>
    </source>
</evidence>
<comment type="caution">
    <text evidence="2">The sequence shown here is derived from an EMBL/GenBank/DDBJ whole genome shotgun (WGS) entry which is preliminary data.</text>
</comment>
<accession>A0A645FW08</accession>
<dbReference type="PANTHER" id="PTHR30390:SF8">
    <property type="entry name" value="SUGAR ISOMERASE (SIS)"/>
    <property type="match status" value="1"/>
</dbReference>
<proteinExistence type="predicted"/>
<dbReference type="EC" id="5.3.1.28" evidence="2"/>
<dbReference type="InterPro" id="IPR046348">
    <property type="entry name" value="SIS_dom_sf"/>
</dbReference>
<sequence length="193" mass="21066">MNPNGKEIEEYFNILSGALASIDQLEIEKAMEAIVDAYENEASIYIMGNGGSASTASHIVCDFNKGISMHHDRKFKFVSLADNMAVVSAISNDCSYDDIFKMQIEGRLRSGDIIIAISGSGNSKNVLKAVEYARSKGNKVISLTGYDGGKLKALSDIPIHARIADMQKSEDIHMIVLHTMAQIIARRMGHPLC</sequence>
<reference evidence="2" key="1">
    <citation type="submission" date="2019-08" db="EMBL/GenBank/DDBJ databases">
        <authorList>
            <person name="Kucharzyk K."/>
            <person name="Murdoch R.W."/>
            <person name="Higgins S."/>
            <person name="Loffler F."/>
        </authorList>
    </citation>
    <scope>NUCLEOTIDE SEQUENCE</scope>
</reference>
<feature type="domain" description="SIS" evidence="1">
    <location>
        <begin position="34"/>
        <end position="190"/>
    </location>
</feature>
<dbReference type="InterPro" id="IPR001347">
    <property type="entry name" value="SIS_dom"/>
</dbReference>
<dbReference type="GO" id="GO:0097367">
    <property type="term" value="F:carbohydrate derivative binding"/>
    <property type="evidence" value="ECO:0007669"/>
    <property type="project" value="InterPro"/>
</dbReference>
<dbReference type="PANTHER" id="PTHR30390">
    <property type="entry name" value="SEDOHEPTULOSE 7-PHOSPHATE ISOMERASE / DNAA INITIATOR-ASSOCIATING FACTOR FOR REPLICATION INITIATION"/>
    <property type="match status" value="1"/>
</dbReference>
<protein>
    <submittedName>
        <fullName evidence="2">Phosphoheptose isomerase</fullName>
        <ecNumber evidence="2">5.3.1.28</ecNumber>
    </submittedName>
</protein>
<dbReference type="EMBL" id="VSSQ01066008">
    <property type="protein sequence ID" value="MPN18635.1"/>
    <property type="molecule type" value="Genomic_DNA"/>
</dbReference>
<dbReference type="AlphaFoldDB" id="A0A645FW08"/>
<dbReference type="Pfam" id="PF13580">
    <property type="entry name" value="SIS_2"/>
    <property type="match status" value="1"/>
</dbReference>
<dbReference type="Gene3D" id="3.40.50.10490">
    <property type="entry name" value="Glucose-6-phosphate isomerase like protein, domain 1"/>
    <property type="match status" value="1"/>
</dbReference>
<dbReference type="InterPro" id="IPR050099">
    <property type="entry name" value="SIS_GmhA/DiaA_subfam"/>
</dbReference>
<dbReference type="CDD" id="cd05006">
    <property type="entry name" value="SIS_GmhA"/>
    <property type="match status" value="1"/>
</dbReference>
<dbReference type="GO" id="GO:0016853">
    <property type="term" value="F:isomerase activity"/>
    <property type="evidence" value="ECO:0007669"/>
    <property type="project" value="UniProtKB-KW"/>
</dbReference>
<gene>
    <name evidence="2" type="primary">gmhA_16</name>
    <name evidence="2" type="ORF">SDC9_165996</name>
</gene>
<dbReference type="PROSITE" id="PS51464">
    <property type="entry name" value="SIS"/>
    <property type="match status" value="1"/>
</dbReference>
<organism evidence="2">
    <name type="scientific">bioreactor metagenome</name>
    <dbReference type="NCBI Taxonomy" id="1076179"/>
    <lineage>
        <taxon>unclassified sequences</taxon>
        <taxon>metagenomes</taxon>
        <taxon>ecological metagenomes</taxon>
    </lineage>
</organism>